<protein>
    <submittedName>
        <fullName evidence="1">Uncharacterized protein</fullName>
    </submittedName>
</protein>
<dbReference type="Proteomes" id="UP001230649">
    <property type="component" value="Unassembled WGS sequence"/>
</dbReference>
<dbReference type="EMBL" id="JASBWS010000129">
    <property type="protein sequence ID" value="KAJ9095092.1"/>
    <property type="molecule type" value="Genomic_DNA"/>
</dbReference>
<organism evidence="1 2">
    <name type="scientific">Naganishia adeliensis</name>
    <dbReference type="NCBI Taxonomy" id="92952"/>
    <lineage>
        <taxon>Eukaryota</taxon>
        <taxon>Fungi</taxon>
        <taxon>Dikarya</taxon>
        <taxon>Basidiomycota</taxon>
        <taxon>Agaricomycotina</taxon>
        <taxon>Tremellomycetes</taxon>
        <taxon>Filobasidiales</taxon>
        <taxon>Filobasidiaceae</taxon>
        <taxon>Naganishia</taxon>
    </lineage>
</organism>
<evidence type="ECO:0000313" key="2">
    <source>
        <dbReference type="Proteomes" id="UP001230649"/>
    </source>
</evidence>
<reference evidence="1" key="1">
    <citation type="submission" date="2023-04" db="EMBL/GenBank/DDBJ databases">
        <title>Draft Genome sequencing of Naganishia species isolated from polar environments using Oxford Nanopore Technology.</title>
        <authorList>
            <person name="Leo P."/>
            <person name="Venkateswaran K."/>
        </authorList>
    </citation>
    <scope>NUCLEOTIDE SEQUENCE</scope>
    <source>
        <strain evidence="1">MNA-CCFEE 5262</strain>
    </source>
</reference>
<keyword evidence="2" id="KW-1185">Reference proteome</keyword>
<gene>
    <name evidence="1" type="ORF">QFC20_006742</name>
</gene>
<proteinExistence type="predicted"/>
<comment type="caution">
    <text evidence="1">The sequence shown here is derived from an EMBL/GenBank/DDBJ whole genome shotgun (WGS) entry which is preliminary data.</text>
</comment>
<sequence length="252" mass="28257">MVVNRTPRRNRFIPGSHAKPPAHPRWSRWISLPGFGIFLAVIVALCIWLDGIGPRFYHFDPAGLAEIVTTSLATHNASNNTSDTSALVQDVIERIAERYPNTRVKTDFRDREEWMWNNAGGAMGSMFIIHASITEYLIIFGSAIGTEGHSGRHTADDYFHILKGEQRAYEAGALEPEIYPAGSVHHLERGKVKQYRFADDCWALEYAQGWIPPMLPFGLADTVFSTLDFGSFYTTARITAREMGANLLRGKI</sequence>
<name>A0ACC2V721_9TREE</name>
<evidence type="ECO:0000313" key="1">
    <source>
        <dbReference type="EMBL" id="KAJ9095092.1"/>
    </source>
</evidence>
<accession>A0ACC2V721</accession>